<dbReference type="Pfam" id="PF05930">
    <property type="entry name" value="Phage_AlpA"/>
    <property type="match status" value="1"/>
</dbReference>
<keyword evidence="2" id="KW-1185">Reference proteome</keyword>
<dbReference type="InterPro" id="IPR010260">
    <property type="entry name" value="AlpA"/>
</dbReference>
<name>A0A853IWZ5_9BURK</name>
<proteinExistence type="predicted"/>
<comment type="caution">
    <text evidence="1">The sequence shown here is derived from an EMBL/GenBank/DDBJ whole genome shotgun (WGS) entry which is preliminary data.</text>
</comment>
<evidence type="ECO:0000313" key="2">
    <source>
        <dbReference type="Proteomes" id="UP000589716"/>
    </source>
</evidence>
<reference evidence="1 2" key="1">
    <citation type="submission" date="2020-07" db="EMBL/GenBank/DDBJ databases">
        <authorList>
            <person name="Maaloum M."/>
        </authorList>
    </citation>
    <scope>NUCLEOTIDE SEQUENCE [LARGE SCALE GENOMIC DNA]</scope>
    <source>
        <strain evidence="1 2">GCS-AN-3</strain>
    </source>
</reference>
<dbReference type="RefSeq" id="WP_180549725.1">
    <property type="nucleotide sequence ID" value="NZ_JACCKX010000001.1"/>
</dbReference>
<sequence>MALEPQDGGYKTSQSALARHLRLKEVTALVRMSPSTVWRKVKDRSFVQPIKLSARITVWSSAEIERWLEAKEGGR</sequence>
<dbReference type="EMBL" id="JACCKX010000001">
    <property type="protein sequence ID" value="NZA01228.1"/>
    <property type="molecule type" value="Genomic_DNA"/>
</dbReference>
<accession>A0A853IWZ5</accession>
<dbReference type="Proteomes" id="UP000589716">
    <property type="component" value="Unassembled WGS sequence"/>
</dbReference>
<protein>
    <submittedName>
        <fullName evidence="1">AlpA family phage regulatory protein</fullName>
    </submittedName>
</protein>
<dbReference type="Gene3D" id="1.10.238.160">
    <property type="match status" value="1"/>
</dbReference>
<evidence type="ECO:0000313" key="1">
    <source>
        <dbReference type="EMBL" id="NZA01228.1"/>
    </source>
</evidence>
<gene>
    <name evidence="1" type="ORF">H0I39_04615</name>
</gene>
<organism evidence="1 2">
    <name type="scientific">Ottowia beijingensis</name>
    <dbReference type="NCBI Taxonomy" id="1207057"/>
    <lineage>
        <taxon>Bacteria</taxon>
        <taxon>Pseudomonadati</taxon>
        <taxon>Pseudomonadota</taxon>
        <taxon>Betaproteobacteria</taxon>
        <taxon>Burkholderiales</taxon>
        <taxon>Comamonadaceae</taxon>
        <taxon>Ottowia</taxon>
    </lineage>
</organism>
<dbReference type="AlphaFoldDB" id="A0A853IWZ5"/>